<dbReference type="Proteomes" id="UP000077134">
    <property type="component" value="Unassembled WGS sequence"/>
</dbReference>
<proteinExistence type="inferred from homology"/>
<dbReference type="Pfam" id="PF01297">
    <property type="entry name" value="ZnuA"/>
    <property type="match status" value="1"/>
</dbReference>
<dbReference type="InterPro" id="IPR006128">
    <property type="entry name" value="Lipoprotein_PsaA-like"/>
</dbReference>
<dbReference type="GO" id="GO:0030313">
    <property type="term" value="C:cell envelope"/>
    <property type="evidence" value="ECO:0007669"/>
    <property type="project" value="UniProtKB-SubCell"/>
</dbReference>
<dbReference type="RefSeq" id="WP_068655925.1">
    <property type="nucleotide sequence ID" value="NZ_CP017770.1"/>
</dbReference>
<dbReference type="InterPro" id="IPR050492">
    <property type="entry name" value="Bact_metal-bind_prot9"/>
</dbReference>
<evidence type="ECO:0000256" key="1">
    <source>
        <dbReference type="ARBA" id="ARBA00004196"/>
    </source>
</evidence>
<comment type="caution">
    <text evidence="7">The sequence shown here is derived from an EMBL/GenBank/DDBJ whole genome shotgun (WGS) entry which is preliminary data.</text>
</comment>
<evidence type="ECO:0000313" key="8">
    <source>
        <dbReference type="Proteomes" id="UP000077134"/>
    </source>
</evidence>
<dbReference type="EMBL" id="LSFN01000005">
    <property type="protein sequence ID" value="OAB76830.1"/>
    <property type="molecule type" value="Genomic_DNA"/>
</dbReference>
<feature type="chain" id="PRO_5007886445" evidence="6">
    <location>
        <begin position="24"/>
        <end position="315"/>
    </location>
</feature>
<sequence>MQRKMRKIKLGLIMGLGLSVLLAACSTVGGNTVDGDKIKIITTIGQIAEPISIIGGDRVDVESLMGAGVDPHLYNATQGDIQKLASGDVIFYSGHHLEGKMGEIFEQINKTKPVLGITEGIPEGQLLKDAAGAIDPHVWFDIDLWKQGLEAATEQLKKVSPEDATYFEYNKTAYFEQLDALKAETQDKISQIPIEQRMLVTAHDAFGYFGRMVDMKVIGLQGLSTEDEIGISDIQSTIDLLVENGIPAVFVESSINKSSINAVMEGASSAGHRVKLGGELFSDAMGAEGTTEGTYIGMYRHNVEVIYHALTGKGD</sequence>
<dbReference type="GO" id="GO:0007155">
    <property type="term" value="P:cell adhesion"/>
    <property type="evidence" value="ECO:0007669"/>
    <property type="project" value="InterPro"/>
</dbReference>
<accession>A0A167FRJ6</accession>
<dbReference type="GO" id="GO:0046872">
    <property type="term" value="F:metal ion binding"/>
    <property type="evidence" value="ECO:0007669"/>
    <property type="project" value="UniProtKB-KW"/>
</dbReference>
<keyword evidence="8" id="KW-1185">Reference proteome</keyword>
<dbReference type="InterPro" id="IPR006127">
    <property type="entry name" value="ZnuA-like"/>
</dbReference>
<dbReference type="Gene3D" id="3.40.50.1980">
    <property type="entry name" value="Nitrogenase molybdenum iron protein domain"/>
    <property type="match status" value="2"/>
</dbReference>
<dbReference type="STRING" id="1763538.LPB68_19365"/>
<evidence type="ECO:0000256" key="4">
    <source>
        <dbReference type="ARBA" id="ARBA00022729"/>
    </source>
</evidence>
<dbReference type="OrthoDB" id="9793396at2"/>
<name>A0A167FRJ6_9BACL</name>
<feature type="signal peptide" evidence="6">
    <location>
        <begin position="1"/>
        <end position="23"/>
    </location>
</feature>
<comment type="subcellular location">
    <subcellularLocation>
        <location evidence="1">Cell envelope</location>
    </subcellularLocation>
</comment>
<dbReference type="PROSITE" id="PS51257">
    <property type="entry name" value="PROKAR_LIPOPROTEIN"/>
    <property type="match status" value="1"/>
</dbReference>
<reference evidence="7 8" key="1">
    <citation type="submission" date="2016-02" db="EMBL/GenBank/DDBJ databases">
        <title>Paenibacillus sp. LPB0068, isolated from Crassostrea gigas.</title>
        <authorList>
            <person name="Shin S.-K."/>
            <person name="Yi H."/>
        </authorList>
    </citation>
    <scope>NUCLEOTIDE SEQUENCE [LARGE SCALE GENOMIC DNA]</scope>
    <source>
        <strain evidence="7 8">LPB0068</strain>
    </source>
</reference>
<organism evidence="7 8">
    <name type="scientific">Paenibacillus crassostreae</name>
    <dbReference type="NCBI Taxonomy" id="1763538"/>
    <lineage>
        <taxon>Bacteria</taxon>
        <taxon>Bacillati</taxon>
        <taxon>Bacillota</taxon>
        <taxon>Bacilli</taxon>
        <taxon>Bacillales</taxon>
        <taxon>Paenibacillaceae</taxon>
        <taxon>Paenibacillus</taxon>
    </lineage>
</organism>
<dbReference type="SUPFAM" id="SSF53807">
    <property type="entry name" value="Helical backbone' metal receptor"/>
    <property type="match status" value="1"/>
</dbReference>
<gene>
    <name evidence="7" type="ORF">PNBC_05375</name>
</gene>
<dbReference type="GO" id="GO:0030001">
    <property type="term" value="P:metal ion transport"/>
    <property type="evidence" value="ECO:0007669"/>
    <property type="project" value="InterPro"/>
</dbReference>
<keyword evidence="2 5" id="KW-0813">Transport</keyword>
<protein>
    <submittedName>
        <fullName evidence="7">Manganese transporter</fullName>
    </submittedName>
</protein>
<evidence type="ECO:0000313" key="7">
    <source>
        <dbReference type="EMBL" id="OAB76830.1"/>
    </source>
</evidence>
<evidence type="ECO:0000256" key="2">
    <source>
        <dbReference type="ARBA" id="ARBA00022448"/>
    </source>
</evidence>
<comment type="similarity">
    <text evidence="5">Belongs to the bacterial solute-binding protein 9 family.</text>
</comment>
<dbReference type="PRINTS" id="PR00691">
    <property type="entry name" value="ADHESINB"/>
</dbReference>
<dbReference type="PANTHER" id="PTHR42953">
    <property type="entry name" value="HIGH-AFFINITY ZINC UPTAKE SYSTEM PROTEIN ZNUA-RELATED"/>
    <property type="match status" value="1"/>
</dbReference>
<evidence type="ECO:0000256" key="6">
    <source>
        <dbReference type="SAM" id="SignalP"/>
    </source>
</evidence>
<dbReference type="PRINTS" id="PR00690">
    <property type="entry name" value="ADHESNFAMILY"/>
</dbReference>
<keyword evidence="3" id="KW-0479">Metal-binding</keyword>
<evidence type="ECO:0000256" key="5">
    <source>
        <dbReference type="RuleBase" id="RU003512"/>
    </source>
</evidence>
<dbReference type="PANTHER" id="PTHR42953:SF1">
    <property type="entry name" value="METAL-BINDING PROTEIN HI_0362-RELATED"/>
    <property type="match status" value="1"/>
</dbReference>
<dbReference type="InterPro" id="IPR006129">
    <property type="entry name" value="AdhesinB"/>
</dbReference>
<dbReference type="KEGG" id="pcx:LPB68_19365"/>
<evidence type="ECO:0000256" key="3">
    <source>
        <dbReference type="ARBA" id="ARBA00022723"/>
    </source>
</evidence>
<dbReference type="AlphaFoldDB" id="A0A167FRJ6"/>
<keyword evidence="4 6" id="KW-0732">Signal</keyword>